<gene>
    <name evidence="2" type="ORF">RHTO0S_18e02806g</name>
</gene>
<feature type="region of interest" description="Disordered" evidence="1">
    <location>
        <begin position="215"/>
        <end position="285"/>
    </location>
</feature>
<organism evidence="2">
    <name type="scientific">Rhodotorula toruloides</name>
    <name type="common">Yeast</name>
    <name type="synonym">Rhodosporidium toruloides</name>
    <dbReference type="NCBI Taxonomy" id="5286"/>
    <lineage>
        <taxon>Eukaryota</taxon>
        <taxon>Fungi</taxon>
        <taxon>Dikarya</taxon>
        <taxon>Basidiomycota</taxon>
        <taxon>Pucciniomycotina</taxon>
        <taxon>Microbotryomycetes</taxon>
        <taxon>Sporidiobolales</taxon>
        <taxon>Sporidiobolaceae</taxon>
        <taxon>Rhodotorula</taxon>
    </lineage>
</organism>
<reference evidence="2" key="1">
    <citation type="journal article" date="2014" name="Genome Announc.">
        <title>Draft genome sequence of Rhodosporidium toruloides CECT1137, an oleaginous yeast of biotechnological interest.</title>
        <authorList>
            <person name="Morin N."/>
            <person name="Calcas X."/>
            <person name="Devillers H."/>
            <person name="Durrens P."/>
            <person name="Sherman D.J."/>
            <person name="Nicaud J.-M."/>
            <person name="Neuveglise C."/>
        </authorList>
    </citation>
    <scope>NUCLEOTIDE SEQUENCE</scope>
    <source>
        <strain evidence="2">CECT1137</strain>
    </source>
</reference>
<sequence>MPKREPYLRPQLAHHVLTKSFVRSWDDGSHAARPSLIELMKDQKGEVDKDVTEVRKCKYEMDMVETSVTKLREIDQKTNGSVWPVWQCWNFKNEIKQLQDEMRHARDNEMQELVKQHRLAEHNLHEWRAIRDERFEGPAARKVADEIWQQVDHAYDARWVVVKLHQQREGEAERCRDEAKRKHLLTRLATIANVIHWTEYIIGDAEHDHSSIWKRVNGAPSRTPSPPPGLAGEPQLAGHSITLSYRPHDSLPEAPEPPAGSGLERPPSRHGRHEEAESALGKAGRYRMRRRYFGERY</sequence>
<proteinExistence type="predicted"/>
<protein>
    <submittedName>
        <fullName evidence="2">RHTO0S18e02806g1_1</fullName>
    </submittedName>
</protein>
<dbReference type="OrthoDB" id="10385568at2759"/>
<name>A0A061BF39_RHOTO</name>
<evidence type="ECO:0000313" key="2">
    <source>
        <dbReference type="EMBL" id="CDR48560.1"/>
    </source>
</evidence>
<dbReference type="AlphaFoldDB" id="A0A061BF39"/>
<evidence type="ECO:0000256" key="1">
    <source>
        <dbReference type="SAM" id="MobiDB-lite"/>
    </source>
</evidence>
<dbReference type="EMBL" id="LK052953">
    <property type="protein sequence ID" value="CDR48560.1"/>
    <property type="molecule type" value="Genomic_DNA"/>
</dbReference>
<accession>A0A061BF39</accession>